<evidence type="ECO:0000313" key="3">
    <source>
        <dbReference type="Proteomes" id="UP000016570"/>
    </source>
</evidence>
<name>U3B9Y9_VIBPR</name>
<organism evidence="2 3">
    <name type="scientific">Vibrio proteolyticus NBRC 13287</name>
    <dbReference type="NCBI Taxonomy" id="1219065"/>
    <lineage>
        <taxon>Bacteria</taxon>
        <taxon>Pseudomonadati</taxon>
        <taxon>Pseudomonadota</taxon>
        <taxon>Gammaproteobacteria</taxon>
        <taxon>Vibrionales</taxon>
        <taxon>Vibrionaceae</taxon>
        <taxon>Vibrio</taxon>
    </lineage>
</organism>
<dbReference type="InterPro" id="IPR012433">
    <property type="entry name" value="Imm11"/>
</dbReference>
<protein>
    <recommendedName>
        <fullName evidence="1">Immunity MXAN-0049 protein domain-containing protein</fullName>
    </recommendedName>
</protein>
<dbReference type="EMBL" id="BATJ01000004">
    <property type="protein sequence ID" value="GAD66639.1"/>
    <property type="molecule type" value="Genomic_DNA"/>
</dbReference>
<accession>U3B9Y9</accession>
<evidence type="ECO:0000313" key="2">
    <source>
        <dbReference type="EMBL" id="GAD66639.1"/>
    </source>
</evidence>
<feature type="domain" description="Immunity MXAN-0049 protein" evidence="1">
    <location>
        <begin position="40"/>
        <end position="145"/>
    </location>
</feature>
<dbReference type="RefSeq" id="WP_021704617.1">
    <property type="nucleotide sequence ID" value="NZ_BATJ01000004.1"/>
</dbReference>
<dbReference type="STRING" id="1219065.VPR01S_04_02440"/>
<proteinExistence type="predicted"/>
<dbReference type="AlphaFoldDB" id="U3B9Y9"/>
<dbReference type="Pfam" id="PF07791">
    <property type="entry name" value="Imm11"/>
    <property type="match status" value="1"/>
</dbReference>
<keyword evidence="3" id="KW-1185">Reference proteome</keyword>
<evidence type="ECO:0000259" key="1">
    <source>
        <dbReference type="Pfam" id="PF07791"/>
    </source>
</evidence>
<comment type="caution">
    <text evidence="2">The sequence shown here is derived from an EMBL/GenBank/DDBJ whole genome shotgun (WGS) entry which is preliminary data.</text>
</comment>
<reference evidence="2 3" key="1">
    <citation type="submission" date="2013-09" db="EMBL/GenBank/DDBJ databases">
        <title>Whole genome shotgun sequence of Vibrio proteolyticus NBRC 13287.</title>
        <authorList>
            <person name="Isaki S."/>
            <person name="Hosoyama A."/>
            <person name="Numata M."/>
            <person name="Hashimoto M."/>
            <person name="Hosoyama Y."/>
            <person name="Tsuchikane K."/>
            <person name="Noguchi M."/>
            <person name="Hirakata S."/>
            <person name="Ichikawa N."/>
            <person name="Ohji S."/>
            <person name="Yamazoe A."/>
            <person name="Fujita N."/>
        </authorList>
    </citation>
    <scope>NUCLEOTIDE SEQUENCE [LARGE SCALE GENOMIC DNA]</scope>
    <source>
        <strain evidence="2 3">NBRC 13287</strain>
    </source>
</reference>
<gene>
    <name evidence="2" type="ORF">VPR01S_04_02440</name>
</gene>
<sequence length="204" mass="23837">MKNYEQEYFLLKRVPFREKFLSLRATLDTGRRNHTYERLDYGDGPIFFENGYKGEIPFYLTNVQMDSIYPVVSGDIASVVNQYEIHGLELFPSVIIGDDGKWHEEFYFFNLYAPLDCVDFENSDVDEYEPNAKYNEVITYKLLGEVLDDIPEENRLIIKLARVEGGAIICHQKIVKALAKFDIEAFQFFKLSEYSLGMEFKRAT</sequence>
<dbReference type="Proteomes" id="UP000016570">
    <property type="component" value="Unassembled WGS sequence"/>
</dbReference>